<dbReference type="EMBL" id="BMIB01000003">
    <property type="protein sequence ID" value="GGH73144.1"/>
    <property type="molecule type" value="Genomic_DNA"/>
</dbReference>
<feature type="transmembrane region" description="Helical" evidence="7">
    <location>
        <begin position="278"/>
        <end position="297"/>
    </location>
</feature>
<dbReference type="PANTHER" id="PTHR43549:SF2">
    <property type="entry name" value="MULTIDRUG RESISTANCE PROTEIN NORM-RELATED"/>
    <property type="match status" value="1"/>
</dbReference>
<feature type="transmembrane region" description="Helical" evidence="7">
    <location>
        <begin position="400"/>
        <end position="420"/>
    </location>
</feature>
<dbReference type="InterPro" id="IPR002528">
    <property type="entry name" value="MATE_fam"/>
</dbReference>
<reference evidence="8" key="2">
    <citation type="submission" date="2020-09" db="EMBL/GenBank/DDBJ databases">
        <authorList>
            <person name="Sun Q."/>
            <person name="Zhou Y."/>
        </authorList>
    </citation>
    <scope>NUCLEOTIDE SEQUENCE</scope>
    <source>
        <strain evidence="8">CGMCC 1.15290</strain>
    </source>
</reference>
<feature type="transmembrane region" description="Helical" evidence="7">
    <location>
        <begin position="358"/>
        <end position="380"/>
    </location>
</feature>
<keyword evidence="6 7" id="KW-0472">Membrane</keyword>
<dbReference type="Proteomes" id="UP000627292">
    <property type="component" value="Unassembled WGS sequence"/>
</dbReference>
<proteinExistence type="predicted"/>
<evidence type="ECO:0000256" key="3">
    <source>
        <dbReference type="ARBA" id="ARBA00022475"/>
    </source>
</evidence>
<evidence type="ECO:0000313" key="9">
    <source>
        <dbReference type="Proteomes" id="UP000627292"/>
    </source>
</evidence>
<reference evidence="8" key="1">
    <citation type="journal article" date="2014" name="Int. J. Syst. Evol. Microbiol.">
        <title>Complete genome sequence of Corynebacterium casei LMG S-19264T (=DSM 44701T), isolated from a smear-ripened cheese.</title>
        <authorList>
            <consortium name="US DOE Joint Genome Institute (JGI-PGF)"/>
            <person name="Walter F."/>
            <person name="Albersmeier A."/>
            <person name="Kalinowski J."/>
            <person name="Ruckert C."/>
        </authorList>
    </citation>
    <scope>NUCLEOTIDE SEQUENCE</scope>
    <source>
        <strain evidence="8">CGMCC 1.15290</strain>
    </source>
</reference>
<feature type="transmembrane region" description="Helical" evidence="7">
    <location>
        <begin position="426"/>
        <end position="444"/>
    </location>
</feature>
<keyword evidence="9" id="KW-1185">Reference proteome</keyword>
<protein>
    <submittedName>
        <fullName evidence="8">MATE family efflux transporter</fullName>
    </submittedName>
</protein>
<sequence>MRNHNTALLLQGNLRTLLVKLSLPGIAGMLLIALNGLMDAFFVSRLVGQAAFAGVTLALPLLVLNSAVTSMLSSGAALLYSRQLGRLEHGVYGRVLLYQLLCMAVVAAACLALLGCVAAKPVLYSSGGRADVLQHATLFYKISCAGCFPSVMGLCISGLLRAGGQFKKVMVITGVTVLLNLVLHPLLIQWLGMGTGGAAVASVISMSVYMLLTLRLFLRLHPAAITNIRLQWHAMKEILLTGLPALLMQLNGLLRQFVLFRLVMLTAANIQQFTFFAAVYRLFSFAAIPAMGVLQALQPVLGASYGAGNYTRVKKAKSVFCTGLVVLMVITAIPGLLWPQQLLLLLLDKATLQQAPLWCFRLVLLVLPLMPFASTGIVLLQATGQRKTATAITGTREVLLFLPLIYTATAQWGYAGVFYGLFAENVLYSGAVWLLARYAFTGALRKQQKYASA</sequence>
<feature type="transmembrane region" description="Helical" evidence="7">
    <location>
        <begin position="169"/>
        <end position="191"/>
    </location>
</feature>
<dbReference type="Pfam" id="PF01554">
    <property type="entry name" value="MatE"/>
    <property type="match status" value="2"/>
</dbReference>
<dbReference type="AlphaFoldDB" id="A0A917J0K2"/>
<keyword evidence="3" id="KW-1003">Cell membrane</keyword>
<dbReference type="PANTHER" id="PTHR43549">
    <property type="entry name" value="MULTIDRUG RESISTANCE PROTEIN YPNP-RELATED"/>
    <property type="match status" value="1"/>
</dbReference>
<gene>
    <name evidence="8" type="ORF">GCM10011379_34340</name>
</gene>
<dbReference type="InterPro" id="IPR052031">
    <property type="entry name" value="Membrane_Transporter-Flippase"/>
</dbReference>
<name>A0A917J0K2_9BACT</name>
<evidence type="ECO:0000256" key="4">
    <source>
        <dbReference type="ARBA" id="ARBA00022692"/>
    </source>
</evidence>
<feature type="transmembrane region" description="Helical" evidence="7">
    <location>
        <begin position="318"/>
        <end position="338"/>
    </location>
</feature>
<evidence type="ECO:0000256" key="7">
    <source>
        <dbReference type="SAM" id="Phobius"/>
    </source>
</evidence>
<dbReference type="PIRSF" id="PIRSF006603">
    <property type="entry name" value="DinF"/>
    <property type="match status" value="1"/>
</dbReference>
<accession>A0A917J0K2</accession>
<evidence type="ECO:0000256" key="1">
    <source>
        <dbReference type="ARBA" id="ARBA00004651"/>
    </source>
</evidence>
<feature type="transmembrane region" description="Helical" evidence="7">
    <location>
        <begin position="21"/>
        <end position="44"/>
    </location>
</feature>
<organism evidence="8 9">
    <name type="scientific">Filimonas zeae</name>
    <dbReference type="NCBI Taxonomy" id="1737353"/>
    <lineage>
        <taxon>Bacteria</taxon>
        <taxon>Pseudomonadati</taxon>
        <taxon>Bacteroidota</taxon>
        <taxon>Chitinophagia</taxon>
        <taxon>Chitinophagales</taxon>
        <taxon>Chitinophagaceae</taxon>
        <taxon>Filimonas</taxon>
    </lineage>
</organism>
<comment type="subcellular location">
    <subcellularLocation>
        <location evidence="1">Cell membrane</location>
        <topology evidence="1">Multi-pass membrane protein</topology>
    </subcellularLocation>
</comment>
<dbReference type="RefSeq" id="WP_188954463.1">
    <property type="nucleotide sequence ID" value="NZ_BMIB01000003.1"/>
</dbReference>
<evidence type="ECO:0000256" key="5">
    <source>
        <dbReference type="ARBA" id="ARBA00022989"/>
    </source>
</evidence>
<dbReference type="GO" id="GO:0015297">
    <property type="term" value="F:antiporter activity"/>
    <property type="evidence" value="ECO:0007669"/>
    <property type="project" value="InterPro"/>
</dbReference>
<feature type="transmembrane region" description="Helical" evidence="7">
    <location>
        <begin position="197"/>
        <end position="218"/>
    </location>
</feature>
<keyword evidence="2" id="KW-0813">Transport</keyword>
<feature type="transmembrane region" description="Helical" evidence="7">
    <location>
        <begin position="95"/>
        <end position="118"/>
    </location>
</feature>
<evidence type="ECO:0000256" key="2">
    <source>
        <dbReference type="ARBA" id="ARBA00022448"/>
    </source>
</evidence>
<keyword evidence="4 7" id="KW-0812">Transmembrane</keyword>
<comment type="caution">
    <text evidence="8">The sequence shown here is derived from an EMBL/GenBank/DDBJ whole genome shotgun (WGS) entry which is preliminary data.</text>
</comment>
<dbReference type="GO" id="GO:0005886">
    <property type="term" value="C:plasma membrane"/>
    <property type="evidence" value="ECO:0007669"/>
    <property type="project" value="UniProtKB-SubCell"/>
</dbReference>
<evidence type="ECO:0000256" key="6">
    <source>
        <dbReference type="ARBA" id="ARBA00023136"/>
    </source>
</evidence>
<feature type="transmembrane region" description="Helical" evidence="7">
    <location>
        <begin position="138"/>
        <end position="160"/>
    </location>
</feature>
<keyword evidence="5 7" id="KW-1133">Transmembrane helix</keyword>
<evidence type="ECO:0000313" key="8">
    <source>
        <dbReference type="EMBL" id="GGH73144.1"/>
    </source>
</evidence>
<feature type="transmembrane region" description="Helical" evidence="7">
    <location>
        <begin position="50"/>
        <end position="74"/>
    </location>
</feature>
<dbReference type="GO" id="GO:0042910">
    <property type="term" value="F:xenobiotic transmembrane transporter activity"/>
    <property type="evidence" value="ECO:0007669"/>
    <property type="project" value="InterPro"/>
</dbReference>
<dbReference type="InterPro" id="IPR048279">
    <property type="entry name" value="MdtK-like"/>
</dbReference>
<feature type="transmembrane region" description="Helical" evidence="7">
    <location>
        <begin position="238"/>
        <end position="258"/>
    </location>
</feature>